<dbReference type="Gene3D" id="3.30.530.20">
    <property type="match status" value="1"/>
</dbReference>
<sequence>MRMQATTELGHVVVHEGEARVVWARPCGGWQFERVWPSSEERRALRRMMADGSSVLVVLPLRDVPVVALGAELGTDEDVQEIDVPVLDWLPPGARRRGLRFRASVAAQLSRTPTLLRPAVVVSPGRAAVRFAVKTSSTTSERAGFRRARRPPLRADAQRSTAATPLAARPGVTTGAAVTWSATAVVRAPAAAVVAFLLQVSELPSWNPAISSVATTDRVAQVRTPYDVRIRRIVSARLTVISTTPAGVRYHLAGRGFEETGSWSLDSDGSARTVVTHEFQHGGAVLALMNGAFDRAAAWRVARLAASLRGPGPRPDA</sequence>
<dbReference type="EMBL" id="MLJW01000352">
    <property type="protein sequence ID" value="OIQ88921.1"/>
    <property type="molecule type" value="Genomic_DNA"/>
</dbReference>
<reference evidence="2" key="1">
    <citation type="submission" date="2016-10" db="EMBL/GenBank/DDBJ databases">
        <title>Sequence of Gallionella enrichment culture.</title>
        <authorList>
            <person name="Poehlein A."/>
            <person name="Muehling M."/>
            <person name="Daniel R."/>
        </authorList>
    </citation>
    <scope>NUCLEOTIDE SEQUENCE</scope>
</reference>
<evidence type="ECO:0000256" key="1">
    <source>
        <dbReference type="SAM" id="MobiDB-lite"/>
    </source>
</evidence>
<accession>A0A1J5QYX7</accession>
<dbReference type="InterPro" id="IPR023393">
    <property type="entry name" value="START-like_dom_sf"/>
</dbReference>
<gene>
    <name evidence="2" type="ORF">GALL_292000</name>
</gene>
<dbReference type="SUPFAM" id="SSF55961">
    <property type="entry name" value="Bet v1-like"/>
    <property type="match status" value="1"/>
</dbReference>
<proteinExistence type="predicted"/>
<evidence type="ECO:0000313" key="2">
    <source>
        <dbReference type="EMBL" id="OIQ88921.1"/>
    </source>
</evidence>
<feature type="region of interest" description="Disordered" evidence="1">
    <location>
        <begin position="140"/>
        <end position="165"/>
    </location>
</feature>
<organism evidence="2">
    <name type="scientific">mine drainage metagenome</name>
    <dbReference type="NCBI Taxonomy" id="410659"/>
    <lineage>
        <taxon>unclassified sequences</taxon>
        <taxon>metagenomes</taxon>
        <taxon>ecological metagenomes</taxon>
    </lineage>
</organism>
<name>A0A1J5QYX7_9ZZZZ</name>
<dbReference type="AlphaFoldDB" id="A0A1J5QYX7"/>
<protein>
    <submittedName>
        <fullName evidence="2">Polyketide cyclase / dehydrase and lipid transport</fullName>
    </submittedName>
</protein>
<comment type="caution">
    <text evidence="2">The sequence shown here is derived from an EMBL/GenBank/DDBJ whole genome shotgun (WGS) entry which is preliminary data.</text>
</comment>